<dbReference type="InterPro" id="IPR047622">
    <property type="entry name" value="GPR1_FUN34_YAAH"/>
</dbReference>
<evidence type="ECO:0000256" key="5">
    <source>
        <dbReference type="ARBA" id="ARBA00023136"/>
    </source>
</evidence>
<dbReference type="InterPro" id="IPR047623">
    <property type="entry name" value="SatP"/>
</dbReference>
<evidence type="ECO:0000256" key="1">
    <source>
        <dbReference type="ARBA" id="ARBA00004141"/>
    </source>
</evidence>
<keyword evidence="8" id="KW-1185">Reference proteome</keyword>
<geneLocation type="plasmid" evidence="7 8">
    <name>pPP1</name>
</geneLocation>
<organism evidence="7 8">
    <name type="scientific">Persicobacter psychrovividus</name>
    <dbReference type="NCBI Taxonomy" id="387638"/>
    <lineage>
        <taxon>Bacteria</taxon>
        <taxon>Pseudomonadati</taxon>
        <taxon>Bacteroidota</taxon>
        <taxon>Cytophagia</taxon>
        <taxon>Cytophagales</taxon>
        <taxon>Persicobacteraceae</taxon>
        <taxon>Persicobacter</taxon>
    </lineage>
</organism>
<dbReference type="InterPro" id="IPR000791">
    <property type="entry name" value="Gpr1/Fun34/SatP-like"/>
</dbReference>
<keyword evidence="4 6" id="KW-1133">Transmembrane helix</keyword>
<protein>
    <recommendedName>
        <fullName evidence="9">Acetate uptake transporter</fullName>
    </recommendedName>
</protein>
<evidence type="ECO:0000256" key="3">
    <source>
        <dbReference type="ARBA" id="ARBA00022692"/>
    </source>
</evidence>
<sequence>MKNLESAVNVNMNIANPAPLGLFGFGSTTILLNLHNIGLFDVNSAILGMGIFVGGIAQVIAGMQENKKGNTFGATAFTAYGCFWLSLVAIFVMPAAGIKVNATDHTALGAYLSIWGLFTAGMFGATMKSSKVTQGVFGSLTILFFLLALENFTHISAIGMAAGITGIICGGLAFYDAMAQIINGTYGKTILPLG</sequence>
<evidence type="ECO:0000256" key="6">
    <source>
        <dbReference type="SAM" id="Phobius"/>
    </source>
</evidence>
<evidence type="ECO:0000256" key="2">
    <source>
        <dbReference type="ARBA" id="ARBA00005587"/>
    </source>
</evidence>
<dbReference type="PANTHER" id="PTHR30178:SF3">
    <property type="entry name" value="SUCCINATE-ACETATE_PROTON SYMPORTER SATP"/>
    <property type="match status" value="1"/>
</dbReference>
<keyword evidence="3 6" id="KW-0812">Transmembrane</keyword>
<gene>
    <name evidence="7" type="primary">yaaH</name>
    <name evidence="7" type="ORF">PEPS_34210</name>
</gene>
<feature type="transmembrane region" description="Helical" evidence="6">
    <location>
        <begin position="75"/>
        <end position="96"/>
    </location>
</feature>
<dbReference type="PROSITE" id="PS01114">
    <property type="entry name" value="GPR1_FUN34_YAAH"/>
    <property type="match status" value="1"/>
</dbReference>
<feature type="transmembrane region" description="Helical" evidence="6">
    <location>
        <begin position="155"/>
        <end position="175"/>
    </location>
</feature>
<evidence type="ECO:0000313" key="7">
    <source>
        <dbReference type="EMBL" id="BDD01141.1"/>
    </source>
</evidence>
<feature type="transmembrane region" description="Helical" evidence="6">
    <location>
        <begin position="132"/>
        <end position="149"/>
    </location>
</feature>
<feature type="transmembrane region" description="Helical" evidence="6">
    <location>
        <begin position="20"/>
        <end position="39"/>
    </location>
</feature>
<accession>A0ABM7VJI5</accession>
<dbReference type="Pfam" id="PF01184">
    <property type="entry name" value="Gpr1_Fun34_YaaH"/>
    <property type="match status" value="1"/>
</dbReference>
<feature type="transmembrane region" description="Helical" evidence="6">
    <location>
        <begin position="108"/>
        <end position="125"/>
    </location>
</feature>
<dbReference type="Proteomes" id="UP001354989">
    <property type="component" value="Plasmid pPP1"/>
</dbReference>
<dbReference type="RefSeq" id="WP_332921446.1">
    <property type="nucleotide sequence ID" value="NZ_AP025293.1"/>
</dbReference>
<evidence type="ECO:0000313" key="8">
    <source>
        <dbReference type="Proteomes" id="UP001354989"/>
    </source>
</evidence>
<feature type="transmembrane region" description="Helical" evidence="6">
    <location>
        <begin position="45"/>
        <end position="63"/>
    </location>
</feature>
<evidence type="ECO:0008006" key="9">
    <source>
        <dbReference type="Google" id="ProtNLM"/>
    </source>
</evidence>
<comment type="similarity">
    <text evidence="2">Belongs to the acetate uptake transporter (AceTr) (TC 2.A.96) family.</text>
</comment>
<keyword evidence="5 6" id="KW-0472">Membrane</keyword>
<keyword evidence="7" id="KW-0614">Plasmid</keyword>
<evidence type="ECO:0000256" key="4">
    <source>
        <dbReference type="ARBA" id="ARBA00022989"/>
    </source>
</evidence>
<proteinExistence type="inferred from homology"/>
<comment type="subcellular location">
    <subcellularLocation>
        <location evidence="1">Membrane</location>
        <topology evidence="1">Multi-pass membrane protein</topology>
    </subcellularLocation>
</comment>
<dbReference type="EMBL" id="AP025293">
    <property type="protein sequence ID" value="BDD01141.1"/>
    <property type="molecule type" value="Genomic_DNA"/>
</dbReference>
<name>A0ABM7VJI5_9BACT</name>
<reference evidence="7 8" key="1">
    <citation type="submission" date="2021-12" db="EMBL/GenBank/DDBJ databases">
        <title>Genome sequencing of bacteria with rrn-lacking chromosome and rrn-plasmid.</title>
        <authorList>
            <person name="Anda M."/>
            <person name="Iwasaki W."/>
        </authorList>
    </citation>
    <scope>NUCLEOTIDE SEQUENCE [LARGE SCALE GENOMIC DNA]</scope>
    <source>
        <strain evidence="7 8">NBRC 101262</strain>
        <plasmid evidence="7 8">pPP1</plasmid>
    </source>
</reference>
<dbReference type="NCBIfam" id="NF038013">
    <property type="entry name" value="AceTr_1"/>
    <property type="match status" value="1"/>
</dbReference>
<dbReference type="PANTHER" id="PTHR30178">
    <property type="entry name" value="INNER MEMBRANE PROTEIN YAAH"/>
    <property type="match status" value="1"/>
</dbReference>